<reference evidence="11 12" key="1">
    <citation type="journal article" date="2019" name="Nat. Ecol. Evol.">
        <title>Megaphylogeny resolves global patterns of mushroom evolution.</title>
        <authorList>
            <person name="Varga T."/>
            <person name="Krizsan K."/>
            <person name="Foldi C."/>
            <person name="Dima B."/>
            <person name="Sanchez-Garcia M."/>
            <person name="Sanchez-Ramirez S."/>
            <person name="Szollosi G.J."/>
            <person name="Szarkandi J.G."/>
            <person name="Papp V."/>
            <person name="Albert L."/>
            <person name="Andreopoulos W."/>
            <person name="Angelini C."/>
            <person name="Antonin V."/>
            <person name="Barry K.W."/>
            <person name="Bougher N.L."/>
            <person name="Buchanan P."/>
            <person name="Buyck B."/>
            <person name="Bense V."/>
            <person name="Catcheside P."/>
            <person name="Chovatia M."/>
            <person name="Cooper J."/>
            <person name="Damon W."/>
            <person name="Desjardin D."/>
            <person name="Finy P."/>
            <person name="Geml J."/>
            <person name="Haridas S."/>
            <person name="Hughes K."/>
            <person name="Justo A."/>
            <person name="Karasinski D."/>
            <person name="Kautmanova I."/>
            <person name="Kiss B."/>
            <person name="Kocsube S."/>
            <person name="Kotiranta H."/>
            <person name="LaButti K.M."/>
            <person name="Lechner B.E."/>
            <person name="Liimatainen K."/>
            <person name="Lipzen A."/>
            <person name="Lukacs Z."/>
            <person name="Mihaltcheva S."/>
            <person name="Morgado L.N."/>
            <person name="Niskanen T."/>
            <person name="Noordeloos M.E."/>
            <person name="Ohm R.A."/>
            <person name="Ortiz-Santana B."/>
            <person name="Ovrebo C."/>
            <person name="Racz N."/>
            <person name="Riley R."/>
            <person name="Savchenko A."/>
            <person name="Shiryaev A."/>
            <person name="Soop K."/>
            <person name="Spirin V."/>
            <person name="Szebenyi C."/>
            <person name="Tomsovsky M."/>
            <person name="Tulloss R.E."/>
            <person name="Uehling J."/>
            <person name="Grigoriev I.V."/>
            <person name="Vagvolgyi C."/>
            <person name="Papp T."/>
            <person name="Martin F.M."/>
            <person name="Miettinen O."/>
            <person name="Hibbett D.S."/>
            <person name="Nagy L.G."/>
        </authorList>
    </citation>
    <scope>NUCLEOTIDE SEQUENCE [LARGE SCALE GENOMIC DNA]</scope>
    <source>
        <strain evidence="11 12">CBS 121175</strain>
    </source>
</reference>
<dbReference type="InterPro" id="IPR050364">
    <property type="entry name" value="Cytochrome_P450_fung"/>
</dbReference>
<dbReference type="GO" id="GO:0020037">
    <property type="term" value="F:heme binding"/>
    <property type="evidence" value="ECO:0007669"/>
    <property type="project" value="InterPro"/>
</dbReference>
<dbReference type="InterPro" id="IPR001128">
    <property type="entry name" value="Cyt_P450"/>
</dbReference>
<evidence type="ECO:0000256" key="7">
    <source>
        <dbReference type="ARBA" id="ARBA00023004"/>
    </source>
</evidence>
<name>A0A5C3L4H5_COPMA</name>
<keyword evidence="5 9" id="KW-0479">Metal-binding</keyword>
<gene>
    <name evidence="11" type="ORF">FA15DRAFT_665934</name>
</gene>
<dbReference type="OrthoDB" id="2789670at2759"/>
<evidence type="ECO:0000256" key="10">
    <source>
        <dbReference type="RuleBase" id="RU000461"/>
    </source>
</evidence>
<sequence length="515" mass="58031">MAFSPSLSDIGVVVVASAVFLWLRGKSKRSEYPLPPSPPGAVPILGHALLIPTKKEWETYERWGKELDTDIIYLNAAGTKLVIVNTVETIQELLDVRSARYSSRGTFTMINELMGWDWSMPTLPYNDQWRDQRKMFARYFSASNPNAYQPQILQVVRRFVHRVMETPDDFMKHSRNMVGGIAFSLAYGINADKPNDPNIALADAALNSVLEALLPGKYLVDLMPVLKYVPTWFPGAHFHQDALEGRKIMNRMRAEPYEQAQKALAQGSSLPSLMSMAFDDIRDGFYKNPEKAETTLKDLSATFYGAGSDTTTASIDNFIIAMILHPEIQRKAQQEMDTVVGRDRLPEFTDEAKMPYLAAVIKELVRWRPVSNIGLPHQCIEDDIYNGYFIPKGSLVIGNQRMMLHNPAVYPEPEKFIPERFLTGEEIFNPYEIAFGFGRRTCPGFHMALATTFLTAASLLSLFDLSKPVDEHGNVIEPSTEMTLGITAHPVPFKCSFQLRHPRAEELIRAGANFE</sequence>
<evidence type="ECO:0000256" key="2">
    <source>
        <dbReference type="ARBA" id="ARBA00005179"/>
    </source>
</evidence>
<evidence type="ECO:0000256" key="8">
    <source>
        <dbReference type="ARBA" id="ARBA00023033"/>
    </source>
</evidence>
<evidence type="ECO:0000256" key="9">
    <source>
        <dbReference type="PIRSR" id="PIRSR602401-1"/>
    </source>
</evidence>
<dbReference type="Proteomes" id="UP000307440">
    <property type="component" value="Unassembled WGS sequence"/>
</dbReference>
<evidence type="ECO:0000256" key="1">
    <source>
        <dbReference type="ARBA" id="ARBA00001971"/>
    </source>
</evidence>
<dbReference type="InterPro" id="IPR002401">
    <property type="entry name" value="Cyt_P450_E_grp-I"/>
</dbReference>
<comment type="pathway">
    <text evidence="2">Secondary metabolite biosynthesis.</text>
</comment>
<dbReference type="AlphaFoldDB" id="A0A5C3L4H5"/>
<evidence type="ECO:0000313" key="12">
    <source>
        <dbReference type="Proteomes" id="UP000307440"/>
    </source>
</evidence>
<dbReference type="SUPFAM" id="SSF48264">
    <property type="entry name" value="Cytochrome P450"/>
    <property type="match status" value="1"/>
</dbReference>
<evidence type="ECO:0000256" key="6">
    <source>
        <dbReference type="ARBA" id="ARBA00023002"/>
    </source>
</evidence>
<dbReference type="InterPro" id="IPR017972">
    <property type="entry name" value="Cyt_P450_CS"/>
</dbReference>
<evidence type="ECO:0000256" key="5">
    <source>
        <dbReference type="ARBA" id="ARBA00022723"/>
    </source>
</evidence>
<keyword evidence="8 10" id="KW-0503">Monooxygenase</keyword>
<dbReference type="GO" id="GO:0004497">
    <property type="term" value="F:monooxygenase activity"/>
    <property type="evidence" value="ECO:0007669"/>
    <property type="project" value="UniProtKB-KW"/>
</dbReference>
<comment type="similarity">
    <text evidence="3 10">Belongs to the cytochrome P450 family.</text>
</comment>
<dbReference type="PRINTS" id="PR00385">
    <property type="entry name" value="P450"/>
</dbReference>
<protein>
    <submittedName>
        <fullName evidence="11">Cytochrome P450</fullName>
    </submittedName>
</protein>
<dbReference type="STRING" id="230819.A0A5C3L4H5"/>
<dbReference type="EMBL" id="ML210160">
    <property type="protein sequence ID" value="TFK27924.1"/>
    <property type="molecule type" value="Genomic_DNA"/>
</dbReference>
<accession>A0A5C3L4H5</accession>
<dbReference type="PANTHER" id="PTHR46300:SF7">
    <property type="entry name" value="P450, PUTATIVE (EUROFUNG)-RELATED"/>
    <property type="match status" value="1"/>
</dbReference>
<dbReference type="PANTHER" id="PTHR46300">
    <property type="entry name" value="P450, PUTATIVE (EUROFUNG)-RELATED-RELATED"/>
    <property type="match status" value="1"/>
</dbReference>
<dbReference type="GO" id="GO:0016705">
    <property type="term" value="F:oxidoreductase activity, acting on paired donors, with incorporation or reduction of molecular oxygen"/>
    <property type="evidence" value="ECO:0007669"/>
    <property type="project" value="InterPro"/>
</dbReference>
<keyword evidence="4 9" id="KW-0349">Heme</keyword>
<dbReference type="Pfam" id="PF00067">
    <property type="entry name" value="p450"/>
    <property type="match status" value="1"/>
</dbReference>
<proteinExistence type="inferred from homology"/>
<comment type="cofactor">
    <cofactor evidence="1 9">
        <name>heme</name>
        <dbReference type="ChEBI" id="CHEBI:30413"/>
    </cofactor>
</comment>
<feature type="binding site" description="axial binding residue" evidence="9">
    <location>
        <position position="442"/>
    </location>
    <ligand>
        <name>heme</name>
        <dbReference type="ChEBI" id="CHEBI:30413"/>
    </ligand>
    <ligandPart>
        <name>Fe</name>
        <dbReference type="ChEBI" id="CHEBI:18248"/>
    </ligandPart>
</feature>
<organism evidence="11 12">
    <name type="scientific">Coprinopsis marcescibilis</name>
    <name type="common">Agaric fungus</name>
    <name type="synonym">Psathyrella marcescibilis</name>
    <dbReference type="NCBI Taxonomy" id="230819"/>
    <lineage>
        <taxon>Eukaryota</taxon>
        <taxon>Fungi</taxon>
        <taxon>Dikarya</taxon>
        <taxon>Basidiomycota</taxon>
        <taxon>Agaricomycotina</taxon>
        <taxon>Agaricomycetes</taxon>
        <taxon>Agaricomycetidae</taxon>
        <taxon>Agaricales</taxon>
        <taxon>Agaricineae</taxon>
        <taxon>Psathyrellaceae</taxon>
        <taxon>Coprinopsis</taxon>
    </lineage>
</organism>
<dbReference type="CDD" id="cd11065">
    <property type="entry name" value="CYP64-like"/>
    <property type="match status" value="1"/>
</dbReference>
<dbReference type="Gene3D" id="1.10.630.10">
    <property type="entry name" value="Cytochrome P450"/>
    <property type="match status" value="1"/>
</dbReference>
<dbReference type="PRINTS" id="PR00463">
    <property type="entry name" value="EP450I"/>
</dbReference>
<dbReference type="InterPro" id="IPR036396">
    <property type="entry name" value="Cyt_P450_sf"/>
</dbReference>
<evidence type="ECO:0000256" key="3">
    <source>
        <dbReference type="ARBA" id="ARBA00010617"/>
    </source>
</evidence>
<keyword evidence="7 9" id="KW-0408">Iron</keyword>
<evidence type="ECO:0000313" key="11">
    <source>
        <dbReference type="EMBL" id="TFK27924.1"/>
    </source>
</evidence>
<dbReference type="PROSITE" id="PS00086">
    <property type="entry name" value="CYTOCHROME_P450"/>
    <property type="match status" value="1"/>
</dbReference>
<keyword evidence="12" id="KW-1185">Reference proteome</keyword>
<dbReference type="GO" id="GO:0005506">
    <property type="term" value="F:iron ion binding"/>
    <property type="evidence" value="ECO:0007669"/>
    <property type="project" value="InterPro"/>
</dbReference>
<evidence type="ECO:0000256" key="4">
    <source>
        <dbReference type="ARBA" id="ARBA00022617"/>
    </source>
</evidence>
<keyword evidence="6 10" id="KW-0560">Oxidoreductase</keyword>